<evidence type="ECO:0000313" key="2">
    <source>
        <dbReference type="EMBL" id="KAK1444924.1"/>
    </source>
</evidence>
<comment type="caution">
    <text evidence="2">The sequence shown here is derived from an EMBL/GenBank/DDBJ whole genome shotgun (WGS) entry which is preliminary data.</text>
</comment>
<evidence type="ECO:0000256" key="1">
    <source>
        <dbReference type="SAM" id="SignalP"/>
    </source>
</evidence>
<dbReference type="EMBL" id="JAVEPI010000001">
    <property type="protein sequence ID" value="KAK1444924.1"/>
    <property type="molecule type" value="Genomic_DNA"/>
</dbReference>
<keyword evidence="3" id="KW-1185">Reference proteome</keyword>
<dbReference type="AlphaFoldDB" id="A0AAD8PGH0"/>
<gene>
    <name evidence="2" type="ORF">BgAZ_108300</name>
</gene>
<name>A0AAD8PGH0_BABGI</name>
<organism evidence="2 3">
    <name type="scientific">Babesia gibsoni</name>
    <dbReference type="NCBI Taxonomy" id="33632"/>
    <lineage>
        <taxon>Eukaryota</taxon>
        <taxon>Sar</taxon>
        <taxon>Alveolata</taxon>
        <taxon>Apicomplexa</taxon>
        <taxon>Aconoidasida</taxon>
        <taxon>Piroplasmida</taxon>
        <taxon>Babesiidae</taxon>
        <taxon>Babesia</taxon>
    </lineage>
</organism>
<evidence type="ECO:0000313" key="3">
    <source>
        <dbReference type="Proteomes" id="UP001230268"/>
    </source>
</evidence>
<feature type="signal peptide" evidence="1">
    <location>
        <begin position="1"/>
        <end position="15"/>
    </location>
</feature>
<dbReference type="Proteomes" id="UP001230268">
    <property type="component" value="Unassembled WGS sequence"/>
</dbReference>
<sequence>MVWVFLTLLVAAALSHDPTSDIHRCSQLSPRSLGIGQYCLSTCEGVCSQRVAIPGTMVMCMDDVGPLPSDCGNGKQRCMCISTPHSPNGYPLCSLLDPECYNDNSVACWTACINHQCPKGMVAKTNNRTNFGCFDSNSRILCVP</sequence>
<protein>
    <submittedName>
        <fullName evidence="2">Uncharacterized protein</fullName>
    </submittedName>
</protein>
<proteinExistence type="predicted"/>
<accession>A0AAD8PGH0</accession>
<reference evidence="2" key="1">
    <citation type="submission" date="2023-08" db="EMBL/GenBank/DDBJ databases">
        <title>Draft sequence of the Babesia gibsoni genome.</title>
        <authorList>
            <person name="Yamagishi J.Y."/>
            <person name="Xuan X.X."/>
        </authorList>
    </citation>
    <scope>NUCLEOTIDE SEQUENCE</scope>
    <source>
        <strain evidence="2">Azabu</strain>
    </source>
</reference>
<keyword evidence="1" id="KW-0732">Signal</keyword>
<feature type="chain" id="PRO_5042053649" evidence="1">
    <location>
        <begin position="16"/>
        <end position="144"/>
    </location>
</feature>